<evidence type="ECO:0000256" key="5">
    <source>
        <dbReference type="ARBA" id="ARBA00023159"/>
    </source>
</evidence>
<keyword evidence="4" id="KW-0238">DNA-binding</keyword>
<dbReference type="GO" id="GO:0005829">
    <property type="term" value="C:cytosol"/>
    <property type="evidence" value="ECO:0007669"/>
    <property type="project" value="UniProtKB-ARBA"/>
</dbReference>
<dbReference type="RefSeq" id="WP_169402783.1">
    <property type="nucleotide sequence ID" value="NZ_JAADJU010000004.1"/>
</dbReference>
<keyword evidence="2" id="KW-0963">Cytoplasm</keyword>
<dbReference type="SUPFAM" id="SSF50249">
    <property type="entry name" value="Nucleic acid-binding proteins"/>
    <property type="match status" value="1"/>
</dbReference>
<evidence type="ECO:0000256" key="3">
    <source>
        <dbReference type="ARBA" id="ARBA00023015"/>
    </source>
</evidence>
<gene>
    <name evidence="8" type="ORF">GW590_09510</name>
</gene>
<organism evidence="8 9">
    <name type="scientific">Rouxiella aceris</name>
    <dbReference type="NCBI Taxonomy" id="2703884"/>
    <lineage>
        <taxon>Bacteria</taxon>
        <taxon>Pseudomonadati</taxon>
        <taxon>Pseudomonadota</taxon>
        <taxon>Gammaproteobacteria</taxon>
        <taxon>Enterobacterales</taxon>
        <taxon>Yersiniaceae</taxon>
        <taxon>Rouxiella</taxon>
    </lineage>
</organism>
<dbReference type="InterPro" id="IPR012156">
    <property type="entry name" value="Cold_shock_CspA"/>
</dbReference>
<keyword evidence="9" id="KW-1185">Reference proteome</keyword>
<dbReference type="PANTHER" id="PTHR46565:SF20">
    <property type="entry name" value="COLD SHOCK DOMAIN-CONTAINING PROTEIN 4"/>
    <property type="match status" value="1"/>
</dbReference>
<evidence type="ECO:0000256" key="6">
    <source>
        <dbReference type="ARBA" id="ARBA00023163"/>
    </source>
</evidence>
<dbReference type="PRINTS" id="PR00050">
    <property type="entry name" value="COLDSHOCK"/>
</dbReference>
<accession>A0A848MIY8</accession>
<dbReference type="Proteomes" id="UP000585363">
    <property type="component" value="Unassembled WGS sequence"/>
</dbReference>
<evidence type="ECO:0000313" key="8">
    <source>
        <dbReference type="EMBL" id="NMP27099.1"/>
    </source>
</evidence>
<comment type="subcellular location">
    <subcellularLocation>
        <location evidence="1">Cytoplasm</location>
    </subcellularLocation>
</comment>
<dbReference type="EMBL" id="JAADJU010000004">
    <property type="protein sequence ID" value="NMP27099.1"/>
    <property type="molecule type" value="Genomic_DNA"/>
</dbReference>
<reference evidence="8 9" key="2">
    <citation type="submission" date="2020-06" db="EMBL/GenBank/DDBJ databases">
        <title>Polyphasic characterization of a Rahnella strain isolated from tree sap.</title>
        <authorList>
            <person name="Kim I.S."/>
        </authorList>
    </citation>
    <scope>NUCLEOTIDE SEQUENCE [LARGE SCALE GENOMIC DNA]</scope>
    <source>
        <strain evidence="8 9">SAP-1</strain>
    </source>
</reference>
<sequence>MMLKMGFVKWFNQAKGYGFISPVDGSSEIYVSRNSIANTRNKSLNAGQSVEFTIYNSSTYGPAAADVIAF</sequence>
<dbReference type="CDD" id="cd04458">
    <property type="entry name" value="CSP_CDS"/>
    <property type="match status" value="1"/>
</dbReference>
<dbReference type="AlphaFoldDB" id="A0A848MIY8"/>
<keyword evidence="6" id="KW-0804">Transcription</keyword>
<dbReference type="SMART" id="SM00357">
    <property type="entry name" value="CSP"/>
    <property type="match status" value="1"/>
</dbReference>
<keyword evidence="5" id="KW-0010">Activator</keyword>
<evidence type="ECO:0000313" key="9">
    <source>
        <dbReference type="Proteomes" id="UP000585363"/>
    </source>
</evidence>
<protein>
    <submittedName>
        <fullName evidence="8">Cold shock domain-containing protein</fullName>
    </submittedName>
</protein>
<name>A0A848MIY8_9GAMM</name>
<feature type="domain" description="CSD" evidence="7">
    <location>
        <begin position="3"/>
        <end position="69"/>
    </location>
</feature>
<dbReference type="GO" id="GO:0003677">
    <property type="term" value="F:DNA binding"/>
    <property type="evidence" value="ECO:0007669"/>
    <property type="project" value="UniProtKB-KW"/>
</dbReference>
<reference evidence="8 9" key="1">
    <citation type="submission" date="2020-01" db="EMBL/GenBank/DDBJ databases">
        <authorList>
            <person name="Lee S.D."/>
        </authorList>
    </citation>
    <scope>NUCLEOTIDE SEQUENCE [LARGE SCALE GENOMIC DNA]</scope>
    <source>
        <strain evidence="8 9">SAP-1</strain>
    </source>
</reference>
<proteinExistence type="predicted"/>
<dbReference type="InterPro" id="IPR012340">
    <property type="entry name" value="NA-bd_OB-fold"/>
</dbReference>
<dbReference type="Pfam" id="PF00313">
    <property type="entry name" value="CSD"/>
    <property type="match status" value="1"/>
</dbReference>
<dbReference type="PROSITE" id="PS51857">
    <property type="entry name" value="CSD_2"/>
    <property type="match status" value="1"/>
</dbReference>
<evidence type="ECO:0000256" key="4">
    <source>
        <dbReference type="ARBA" id="ARBA00023125"/>
    </source>
</evidence>
<comment type="caution">
    <text evidence="8">The sequence shown here is derived from an EMBL/GenBank/DDBJ whole genome shotgun (WGS) entry which is preliminary data.</text>
</comment>
<dbReference type="InterPro" id="IPR002059">
    <property type="entry name" value="CSP_DNA-bd"/>
</dbReference>
<dbReference type="InterPro" id="IPR011129">
    <property type="entry name" value="CSD"/>
</dbReference>
<dbReference type="Gene3D" id="2.40.50.140">
    <property type="entry name" value="Nucleic acid-binding proteins"/>
    <property type="match status" value="1"/>
</dbReference>
<dbReference type="PANTHER" id="PTHR46565">
    <property type="entry name" value="COLD SHOCK DOMAIN PROTEIN 2"/>
    <property type="match status" value="1"/>
</dbReference>
<evidence type="ECO:0000256" key="2">
    <source>
        <dbReference type="ARBA" id="ARBA00022490"/>
    </source>
</evidence>
<dbReference type="PIRSF" id="PIRSF002599">
    <property type="entry name" value="Cold_shock_A"/>
    <property type="match status" value="1"/>
</dbReference>
<evidence type="ECO:0000259" key="7">
    <source>
        <dbReference type="PROSITE" id="PS51857"/>
    </source>
</evidence>
<keyword evidence="3" id="KW-0805">Transcription regulation</keyword>
<evidence type="ECO:0000256" key="1">
    <source>
        <dbReference type="ARBA" id="ARBA00004496"/>
    </source>
</evidence>